<keyword evidence="1" id="KW-0067">ATP-binding</keyword>
<name>A0A1J5IQR6_9BACT</name>
<reference evidence="3 4" key="1">
    <citation type="journal article" date="2016" name="Environ. Microbiol.">
        <title>Genomic resolution of a cold subsurface aquifer community provides metabolic insights for novel microbes adapted to high CO concentrations.</title>
        <authorList>
            <person name="Probst A.J."/>
            <person name="Castelle C.J."/>
            <person name="Singh A."/>
            <person name="Brown C.T."/>
            <person name="Anantharaman K."/>
            <person name="Sharon I."/>
            <person name="Hug L.A."/>
            <person name="Burstein D."/>
            <person name="Emerson J.B."/>
            <person name="Thomas B.C."/>
            <person name="Banfield J.F."/>
        </authorList>
    </citation>
    <scope>NUCLEOTIDE SEQUENCE [LARGE SCALE GENOMIC DNA]</scope>
    <source>
        <strain evidence="3">CG2_30_54_11</strain>
    </source>
</reference>
<evidence type="ECO:0000256" key="1">
    <source>
        <dbReference type="PROSITE-ProRule" id="PRU00409"/>
    </source>
</evidence>
<dbReference type="STRING" id="1817892.AUK40_05995"/>
<dbReference type="Proteomes" id="UP000183245">
    <property type="component" value="Unassembled WGS sequence"/>
</dbReference>
<dbReference type="PROSITE" id="PS50975">
    <property type="entry name" value="ATP_GRASP"/>
    <property type="match status" value="1"/>
</dbReference>
<protein>
    <recommendedName>
        <fullName evidence="2">ATP-grasp domain-containing protein</fullName>
    </recommendedName>
</protein>
<evidence type="ECO:0000259" key="2">
    <source>
        <dbReference type="PROSITE" id="PS50975"/>
    </source>
</evidence>
<dbReference type="InterPro" id="IPR011761">
    <property type="entry name" value="ATP-grasp"/>
</dbReference>
<dbReference type="AlphaFoldDB" id="A0A1J5IQR6"/>
<organism evidence="3 4">
    <name type="scientific">Candidatus Wirthbacteria bacterium CG2_30_54_11</name>
    <dbReference type="NCBI Taxonomy" id="1817892"/>
    <lineage>
        <taxon>Bacteria</taxon>
        <taxon>Candidatus Wirthbacteria</taxon>
    </lineage>
</organism>
<proteinExistence type="predicted"/>
<accession>A0A1J5IQR6</accession>
<dbReference type="SUPFAM" id="SSF56059">
    <property type="entry name" value="Glutathione synthetase ATP-binding domain-like"/>
    <property type="match status" value="1"/>
</dbReference>
<dbReference type="EMBL" id="MNZT01000109">
    <property type="protein sequence ID" value="OIP95511.1"/>
    <property type="molecule type" value="Genomic_DNA"/>
</dbReference>
<comment type="caution">
    <text evidence="3">The sequence shown here is derived from an EMBL/GenBank/DDBJ whole genome shotgun (WGS) entry which is preliminary data.</text>
</comment>
<sequence>MDTAAGSKSDNGTTNDRKKFDKVIYVFNMAEDVWAFINSMSNAKERYDEIEICANLGDRELLSTSDESDLVFISPKPIDPAFVEYFATLFGKRKLEILVPRLHSGEICKDILRDDEVFNRIVELANSVKKLTLLSYTTSHQFLDLVARIRDRGVTVYTPESPEEDCAWTVNFFGSKSGIRQLAQKSCAEEPDLIMADGLICSDISDAAKIAANKYIKENGVVLKTNKGHTGMGVLIFRPGDLPATYNECREAIYRILNQNEYWDKFSIIIESLLSVNHAVGGGFPSIEFKIRKSGEIELLYFCGMRVSREGVFQGIELNEDVINDRIEAMVTDMGFYIGEQLASAGYRGYFDVDMVAAKNGKMYVTESNIRRTGGSHVYKSALKLIGKDFMIQSYIFSDNTYELPGQMRPDFVTLHRALAPVLFSRKTKEGVVIASANMLQHGILAYIVFGASKKHALEIEARMKAIIAEL</sequence>
<keyword evidence="1" id="KW-0547">Nucleotide-binding</keyword>
<feature type="domain" description="ATP-grasp" evidence="2">
    <location>
        <begin position="185"/>
        <end position="399"/>
    </location>
</feature>
<dbReference type="GO" id="GO:0046872">
    <property type="term" value="F:metal ion binding"/>
    <property type="evidence" value="ECO:0007669"/>
    <property type="project" value="InterPro"/>
</dbReference>
<gene>
    <name evidence="3" type="ORF">AUK40_05995</name>
</gene>
<dbReference type="GO" id="GO:0005524">
    <property type="term" value="F:ATP binding"/>
    <property type="evidence" value="ECO:0007669"/>
    <property type="project" value="UniProtKB-UniRule"/>
</dbReference>
<evidence type="ECO:0000313" key="3">
    <source>
        <dbReference type="EMBL" id="OIP95511.1"/>
    </source>
</evidence>
<evidence type="ECO:0000313" key="4">
    <source>
        <dbReference type="Proteomes" id="UP000183245"/>
    </source>
</evidence>